<evidence type="ECO:0000256" key="12">
    <source>
        <dbReference type="ARBA" id="ARBA00023315"/>
    </source>
</evidence>
<evidence type="ECO:0000256" key="2">
    <source>
        <dbReference type="ARBA" id="ARBA00007947"/>
    </source>
</evidence>
<evidence type="ECO:0000256" key="17">
    <source>
        <dbReference type="HAMAP-Rule" id="MF_01631"/>
    </source>
</evidence>
<dbReference type="CDD" id="cd03353">
    <property type="entry name" value="LbH_GlmU_C"/>
    <property type="match status" value="1"/>
</dbReference>
<dbReference type="InterPro" id="IPR050065">
    <property type="entry name" value="GlmU-like"/>
</dbReference>
<keyword evidence="3 17" id="KW-0963">Cytoplasm</keyword>
<feature type="binding site" evidence="17">
    <location>
        <begin position="80"/>
        <end position="81"/>
    </location>
    <ligand>
        <name>UDP-N-acetyl-alpha-D-glucosamine</name>
        <dbReference type="ChEBI" id="CHEBI:57705"/>
    </ligand>
</feature>
<reference evidence="19" key="1">
    <citation type="submission" date="2021-01" db="EMBL/GenBank/DDBJ databases">
        <title>Whole genome shotgun sequence of Rhizocola hellebori NBRC 109834.</title>
        <authorList>
            <person name="Komaki H."/>
            <person name="Tamura T."/>
        </authorList>
    </citation>
    <scope>NUCLEOTIDE SEQUENCE</scope>
    <source>
        <strain evidence="19">NBRC 109834</strain>
    </source>
</reference>
<comment type="catalytic activity">
    <reaction evidence="14 17">
        <text>alpha-D-glucosamine 1-phosphate + acetyl-CoA = N-acetyl-alpha-D-glucosamine 1-phosphate + CoA + H(+)</text>
        <dbReference type="Rhea" id="RHEA:13725"/>
        <dbReference type="ChEBI" id="CHEBI:15378"/>
        <dbReference type="ChEBI" id="CHEBI:57287"/>
        <dbReference type="ChEBI" id="CHEBI:57288"/>
        <dbReference type="ChEBI" id="CHEBI:57776"/>
        <dbReference type="ChEBI" id="CHEBI:58516"/>
        <dbReference type="EC" id="2.3.1.157"/>
    </reaction>
</comment>
<comment type="subcellular location">
    <subcellularLocation>
        <location evidence="17">Cytoplasm</location>
    </subcellularLocation>
</comment>
<keyword evidence="13 17" id="KW-0961">Cell wall biogenesis/degradation</keyword>
<feature type="binding site" evidence="17">
    <location>
        <position position="351"/>
    </location>
    <ligand>
        <name>UDP-N-acetyl-alpha-D-glucosamine</name>
        <dbReference type="ChEBI" id="CHEBI:57705"/>
    </ligand>
</feature>
<feature type="binding site" evidence="17">
    <location>
        <position position="155"/>
    </location>
    <ligand>
        <name>UDP-N-acetyl-alpha-D-glucosamine</name>
        <dbReference type="ChEBI" id="CHEBI:57705"/>
    </ligand>
</feature>
<feature type="binding site" evidence="17">
    <location>
        <position position="75"/>
    </location>
    <ligand>
        <name>UDP-N-acetyl-alpha-D-glucosamine</name>
        <dbReference type="ChEBI" id="CHEBI:57705"/>
    </ligand>
</feature>
<comment type="caution">
    <text evidence="19">The sequence shown here is derived from an EMBL/GenBank/DDBJ whole genome shotgun (WGS) entry which is preliminary data.</text>
</comment>
<dbReference type="GO" id="GO:0009245">
    <property type="term" value="P:lipid A biosynthetic process"/>
    <property type="evidence" value="ECO:0007669"/>
    <property type="project" value="UniProtKB-UniRule"/>
</dbReference>
<dbReference type="InterPro" id="IPR029044">
    <property type="entry name" value="Nucleotide-diphossugar_trans"/>
</dbReference>
<feature type="region of interest" description="Linker" evidence="17">
    <location>
        <begin position="231"/>
        <end position="251"/>
    </location>
</feature>
<comment type="caution">
    <text evidence="17">Lacks conserved residue(s) required for the propagation of feature annotation.</text>
</comment>
<dbReference type="UniPathway" id="UPA00113">
    <property type="reaction ID" value="UER00532"/>
</dbReference>
<evidence type="ECO:0000256" key="6">
    <source>
        <dbReference type="ARBA" id="ARBA00022723"/>
    </source>
</evidence>
<feature type="binding site" evidence="17">
    <location>
        <position position="366"/>
    </location>
    <ligand>
        <name>UDP-N-acetyl-alpha-D-glucosamine</name>
        <dbReference type="ChEBI" id="CHEBI:57705"/>
    </ligand>
</feature>
<comment type="subunit">
    <text evidence="17">Homotrimer.</text>
</comment>
<evidence type="ECO:0000256" key="4">
    <source>
        <dbReference type="ARBA" id="ARBA00022679"/>
    </source>
</evidence>
<dbReference type="InterPro" id="IPR005882">
    <property type="entry name" value="Bifunctional_GlmU"/>
</dbReference>
<dbReference type="HAMAP" id="MF_01631">
    <property type="entry name" value="GlmU"/>
    <property type="match status" value="1"/>
</dbReference>
<feature type="binding site" evidence="17">
    <location>
        <position position="333"/>
    </location>
    <ligand>
        <name>UDP-N-acetyl-alpha-D-glucosamine</name>
        <dbReference type="ChEBI" id="CHEBI:57705"/>
    </ligand>
</feature>
<keyword evidence="5 17" id="KW-0548">Nucleotidyltransferase</keyword>
<dbReference type="InterPro" id="IPR011004">
    <property type="entry name" value="Trimer_LpxA-like_sf"/>
</dbReference>
<comment type="similarity">
    <text evidence="1 17">In the C-terminal section; belongs to the transferase hexapeptide repeat family.</text>
</comment>
<feature type="binding site" evidence="17">
    <location>
        <position position="377"/>
    </location>
    <ligand>
        <name>UDP-N-acetyl-alpha-D-glucosamine</name>
        <dbReference type="ChEBI" id="CHEBI:57705"/>
    </ligand>
</feature>
<comment type="pathway">
    <text evidence="17">Nucleotide-sugar biosynthesis; UDP-N-acetyl-alpha-D-glucosamine biosynthesis; N-acetyl-alpha-D-glucosamine 1-phosphate from alpha-D-glucosamine 6-phosphate (route II): step 2/2.</text>
</comment>
<evidence type="ECO:0000313" key="19">
    <source>
        <dbReference type="EMBL" id="GIH09091.1"/>
    </source>
</evidence>
<dbReference type="EMBL" id="BONY01000061">
    <property type="protein sequence ID" value="GIH09091.1"/>
    <property type="molecule type" value="Genomic_DNA"/>
</dbReference>
<dbReference type="GO" id="GO:0009252">
    <property type="term" value="P:peptidoglycan biosynthetic process"/>
    <property type="evidence" value="ECO:0007669"/>
    <property type="project" value="UniProtKB-UniRule"/>
</dbReference>
<dbReference type="SUPFAM" id="SSF51161">
    <property type="entry name" value="Trimeric LpxA-like enzymes"/>
    <property type="match status" value="1"/>
</dbReference>
<dbReference type="GO" id="GO:0019134">
    <property type="term" value="F:glucosamine-1-phosphate N-acetyltransferase activity"/>
    <property type="evidence" value="ECO:0007669"/>
    <property type="project" value="UniProtKB-UniRule"/>
</dbReference>
<comment type="pathway">
    <text evidence="17">Nucleotide-sugar biosynthesis; UDP-N-acetyl-alpha-D-glucosamine biosynthesis; UDP-N-acetyl-alpha-D-glucosamine from N-acetyl-alpha-D-glucosamine 1-phosphate: step 1/1.</text>
</comment>
<keyword evidence="8 17" id="KW-0460">Magnesium</keyword>
<evidence type="ECO:0000256" key="16">
    <source>
        <dbReference type="ARBA" id="ARBA00049628"/>
    </source>
</evidence>
<comment type="catalytic activity">
    <reaction evidence="15 17">
        <text>N-acetyl-alpha-D-glucosamine 1-phosphate + UTP + H(+) = UDP-N-acetyl-alpha-D-glucosamine + diphosphate</text>
        <dbReference type="Rhea" id="RHEA:13509"/>
        <dbReference type="ChEBI" id="CHEBI:15378"/>
        <dbReference type="ChEBI" id="CHEBI:33019"/>
        <dbReference type="ChEBI" id="CHEBI:46398"/>
        <dbReference type="ChEBI" id="CHEBI:57705"/>
        <dbReference type="ChEBI" id="CHEBI:57776"/>
        <dbReference type="EC" id="2.7.7.23"/>
    </reaction>
</comment>
<keyword evidence="4 17" id="KW-0808">Transferase</keyword>
<feature type="binding site" evidence="17">
    <location>
        <position position="228"/>
    </location>
    <ligand>
        <name>UDP-N-acetyl-alpha-D-glucosamine</name>
        <dbReference type="ChEBI" id="CHEBI:57705"/>
    </ligand>
</feature>
<evidence type="ECO:0000259" key="18">
    <source>
        <dbReference type="Pfam" id="PF12804"/>
    </source>
</evidence>
<dbReference type="SUPFAM" id="SSF53448">
    <property type="entry name" value="Nucleotide-diphospho-sugar transferases"/>
    <property type="match status" value="1"/>
</dbReference>
<dbReference type="NCBIfam" id="NF010932">
    <property type="entry name" value="PRK14352.1"/>
    <property type="match status" value="1"/>
</dbReference>
<feature type="region of interest" description="Pyrophosphorylase" evidence="17">
    <location>
        <begin position="1"/>
        <end position="230"/>
    </location>
</feature>
<evidence type="ECO:0000256" key="11">
    <source>
        <dbReference type="ARBA" id="ARBA00023268"/>
    </source>
</evidence>
<feature type="binding site" evidence="17">
    <location>
        <begin position="386"/>
        <end position="387"/>
    </location>
    <ligand>
        <name>acetyl-CoA</name>
        <dbReference type="ChEBI" id="CHEBI:57288"/>
    </ligand>
</feature>
<dbReference type="UniPathway" id="UPA00973"/>
<dbReference type="NCBIfam" id="TIGR01173">
    <property type="entry name" value="glmU"/>
    <property type="match status" value="1"/>
</dbReference>
<keyword evidence="6 17" id="KW-0479">Metal-binding</keyword>
<comment type="pathway">
    <text evidence="17">Bacterial outer membrane biogenesis; LPS lipid A biosynthesis.</text>
</comment>
<feature type="binding site" evidence="17">
    <location>
        <position position="22"/>
    </location>
    <ligand>
        <name>UDP-N-acetyl-alpha-D-glucosamine</name>
        <dbReference type="ChEBI" id="CHEBI:57705"/>
    </ligand>
</feature>
<dbReference type="GO" id="GO:0003977">
    <property type="term" value="F:UDP-N-acetylglucosamine diphosphorylase activity"/>
    <property type="evidence" value="ECO:0007669"/>
    <property type="project" value="UniProtKB-UniRule"/>
</dbReference>
<dbReference type="CDD" id="cd02540">
    <property type="entry name" value="GT2_GlmU_N_bac"/>
    <property type="match status" value="1"/>
</dbReference>
<dbReference type="Pfam" id="PF12804">
    <property type="entry name" value="NTP_transf_3"/>
    <property type="match status" value="1"/>
</dbReference>
<keyword evidence="10 17" id="KW-0573">Peptidoglycan synthesis</keyword>
<protein>
    <recommendedName>
        <fullName evidence="17">Bifunctional protein GlmU</fullName>
    </recommendedName>
    <domain>
        <recommendedName>
            <fullName evidence="17">UDP-N-acetylglucosamine pyrophosphorylase</fullName>
            <ecNumber evidence="17">2.7.7.23</ecNumber>
        </recommendedName>
        <alternativeName>
            <fullName evidence="17">N-acetylglucosamine-1-phosphate uridyltransferase</fullName>
        </alternativeName>
    </domain>
    <domain>
        <recommendedName>
            <fullName evidence="17">Glucosamine-1-phosphate N-acetyltransferase</fullName>
            <ecNumber evidence="17">2.3.1.157</ecNumber>
        </recommendedName>
    </domain>
</protein>
<dbReference type="Gene3D" id="2.160.10.10">
    <property type="entry name" value="Hexapeptide repeat proteins"/>
    <property type="match status" value="1"/>
</dbReference>
<sequence>MSRTVIVLAAGIGKRMKSDLPKVLHPLLGRPLVGHVLAAAEPLAASRVLVVVGHRAELVTEYLSAHVAVAESVLQPEQLGTGHAVRIALPPEVSGTVVVLNGDVPLLSWQTLQDLVEAHEKAGASATVLAAEVPDPKGLGRIVRDGSGNLAGIVEERDASDAQRAIREINAGIYAFEAQALRAALARLTTQNVQGEEYLTDVFGLLVREGSPVGVHVAPDAVETLGCNDRAELASLRALLRDRVNNALMRDGVTILDPRTTWIDVTVKVGRDTVIEPNTQLKGATDVGEATVIGPDVTLIDTVVGDGSQIIRTHAVLAEIGENVSVGPYAYLRPGTSLGRKSKVGTFVEVKNSSVGEGSKVPHLSYVGDATIGDQTNIGAGNIFANYSGATKSRTNIGDHVKTSSGTVFVAPLEVGDGAYTAAGSTITKDIPAGALGVARSYQRNIEGWVARARPGSAAAQAAEKAGQED</sequence>
<feature type="binding site" evidence="17">
    <location>
        <position position="170"/>
    </location>
    <ligand>
        <name>UDP-N-acetyl-alpha-D-glucosamine</name>
        <dbReference type="ChEBI" id="CHEBI:57705"/>
    </ligand>
</feature>
<feature type="binding site" evidence="17">
    <location>
        <position position="440"/>
    </location>
    <ligand>
        <name>acetyl-CoA</name>
        <dbReference type="ChEBI" id="CHEBI:57288"/>
    </ligand>
</feature>
<feature type="active site" description="Proton acceptor" evidence="17">
    <location>
        <position position="363"/>
    </location>
</feature>
<evidence type="ECO:0000256" key="8">
    <source>
        <dbReference type="ARBA" id="ARBA00022842"/>
    </source>
</evidence>
<organism evidence="19 20">
    <name type="scientific">Rhizocola hellebori</name>
    <dbReference type="NCBI Taxonomy" id="1392758"/>
    <lineage>
        <taxon>Bacteria</taxon>
        <taxon>Bacillati</taxon>
        <taxon>Actinomycetota</taxon>
        <taxon>Actinomycetes</taxon>
        <taxon>Micromonosporales</taxon>
        <taxon>Micromonosporaceae</taxon>
        <taxon>Rhizocola</taxon>
    </lineage>
</organism>
<dbReference type="GO" id="GO:0000287">
    <property type="term" value="F:magnesium ion binding"/>
    <property type="evidence" value="ECO:0007669"/>
    <property type="project" value="UniProtKB-UniRule"/>
</dbReference>
<dbReference type="EC" id="2.3.1.157" evidence="17"/>
<evidence type="ECO:0000256" key="7">
    <source>
        <dbReference type="ARBA" id="ARBA00022737"/>
    </source>
</evidence>
<keyword evidence="11 17" id="KW-0511">Multifunctional enzyme</keyword>
<dbReference type="GO" id="GO:0006048">
    <property type="term" value="P:UDP-N-acetylglucosamine biosynthetic process"/>
    <property type="evidence" value="ECO:0007669"/>
    <property type="project" value="UniProtKB-UniPathway"/>
</dbReference>
<evidence type="ECO:0000256" key="15">
    <source>
        <dbReference type="ARBA" id="ARBA00048493"/>
    </source>
</evidence>
<comment type="similarity">
    <text evidence="2 17">In the N-terminal section; belongs to the N-acetylglucosamine-1-phosphate uridyltransferase family.</text>
</comment>
<feature type="binding site" evidence="17">
    <location>
        <position position="228"/>
    </location>
    <ligand>
        <name>Mg(2+)</name>
        <dbReference type="ChEBI" id="CHEBI:18420"/>
    </ligand>
</feature>
<feature type="region of interest" description="N-acetyltransferase" evidence="17">
    <location>
        <begin position="252"/>
        <end position="470"/>
    </location>
</feature>
<evidence type="ECO:0000256" key="3">
    <source>
        <dbReference type="ARBA" id="ARBA00022490"/>
    </source>
</evidence>
<comment type="function">
    <text evidence="16 17">Catalyzes the last two sequential reactions in the de novo biosynthetic pathway for UDP-N-acetylglucosamine (UDP-GlcNAc). The C-terminal domain catalyzes the transfer of acetyl group from acetyl coenzyme A to glucosamine-1-phosphate (GlcN-1-P) to produce N-acetylglucosamine-1-phosphate (GlcNAc-1-P), which is converted into UDP-GlcNAc by the transfer of uridine 5-monophosphate (from uridine 5-triphosphate), a reaction catalyzed by the N-terminal domain.</text>
</comment>
<dbReference type="InterPro" id="IPR038009">
    <property type="entry name" value="GlmU_C_LbH"/>
</dbReference>
<gene>
    <name evidence="17 19" type="primary">glmU</name>
    <name evidence="19" type="ORF">Rhe02_71580</name>
</gene>
<dbReference type="PANTHER" id="PTHR43584">
    <property type="entry name" value="NUCLEOTIDYL TRANSFERASE"/>
    <property type="match status" value="1"/>
</dbReference>
<accession>A0A8J3QE70</accession>
<feature type="binding site" evidence="17">
    <location>
        <position position="405"/>
    </location>
    <ligand>
        <name>acetyl-CoA</name>
        <dbReference type="ChEBI" id="CHEBI:57288"/>
    </ligand>
</feature>
<dbReference type="Gene3D" id="3.90.550.10">
    <property type="entry name" value="Spore Coat Polysaccharide Biosynthesis Protein SpsA, Chain A"/>
    <property type="match status" value="1"/>
</dbReference>
<proteinExistence type="inferred from homology"/>
<evidence type="ECO:0000256" key="9">
    <source>
        <dbReference type="ARBA" id="ARBA00022960"/>
    </source>
</evidence>
<feature type="binding site" evidence="17">
    <location>
        <position position="140"/>
    </location>
    <ligand>
        <name>UDP-N-acetyl-alpha-D-glucosamine</name>
        <dbReference type="ChEBI" id="CHEBI:57705"/>
    </ligand>
</feature>
<feature type="binding site" evidence="17">
    <location>
        <position position="380"/>
    </location>
    <ligand>
        <name>acetyl-CoA</name>
        <dbReference type="ChEBI" id="CHEBI:57288"/>
    </ligand>
</feature>
<evidence type="ECO:0000256" key="1">
    <source>
        <dbReference type="ARBA" id="ARBA00007707"/>
    </source>
</evidence>
<dbReference type="GO" id="GO:0000902">
    <property type="term" value="P:cell morphogenesis"/>
    <property type="evidence" value="ECO:0007669"/>
    <property type="project" value="UniProtKB-UniRule"/>
</dbReference>
<dbReference type="GO" id="GO:0071555">
    <property type="term" value="P:cell wall organization"/>
    <property type="evidence" value="ECO:0007669"/>
    <property type="project" value="UniProtKB-KW"/>
</dbReference>
<feature type="binding site" evidence="17">
    <location>
        <begin position="8"/>
        <end position="11"/>
    </location>
    <ligand>
        <name>UDP-N-acetyl-alpha-D-glucosamine</name>
        <dbReference type="ChEBI" id="CHEBI:57705"/>
    </ligand>
</feature>
<dbReference type="InterPro" id="IPR025877">
    <property type="entry name" value="MobA-like_NTP_Trfase"/>
</dbReference>
<dbReference type="EC" id="2.7.7.23" evidence="17"/>
<feature type="domain" description="MobA-like NTP transferase" evidence="18">
    <location>
        <begin position="5"/>
        <end position="132"/>
    </location>
</feature>
<evidence type="ECO:0000256" key="10">
    <source>
        <dbReference type="ARBA" id="ARBA00022984"/>
    </source>
</evidence>
<keyword evidence="7 17" id="KW-0677">Repeat</keyword>
<dbReference type="GO" id="GO:0016020">
    <property type="term" value="C:membrane"/>
    <property type="evidence" value="ECO:0007669"/>
    <property type="project" value="GOC"/>
</dbReference>
<keyword evidence="9 17" id="KW-0133">Cell shape</keyword>
<dbReference type="PANTHER" id="PTHR43584:SF3">
    <property type="entry name" value="BIFUNCTIONAL PROTEIN GLMU"/>
    <property type="match status" value="1"/>
</dbReference>
<dbReference type="Proteomes" id="UP000612899">
    <property type="component" value="Unassembled WGS sequence"/>
</dbReference>
<dbReference type="GO" id="GO:0008360">
    <property type="term" value="P:regulation of cell shape"/>
    <property type="evidence" value="ECO:0007669"/>
    <property type="project" value="UniProtKB-KW"/>
</dbReference>
<dbReference type="RefSeq" id="WP_203912823.1">
    <property type="nucleotide sequence ID" value="NZ_BONY01000061.1"/>
</dbReference>
<evidence type="ECO:0000256" key="5">
    <source>
        <dbReference type="ARBA" id="ARBA00022695"/>
    </source>
</evidence>
<comment type="cofactor">
    <cofactor evidence="17">
        <name>Mg(2+)</name>
        <dbReference type="ChEBI" id="CHEBI:18420"/>
    </cofactor>
    <text evidence="17">Binds 1 Mg(2+) ion per subunit.</text>
</comment>
<name>A0A8J3QE70_9ACTN</name>
<dbReference type="GO" id="GO:0005737">
    <property type="term" value="C:cytoplasm"/>
    <property type="evidence" value="ECO:0007669"/>
    <property type="project" value="UniProtKB-SubCell"/>
</dbReference>
<dbReference type="AlphaFoldDB" id="A0A8J3QE70"/>
<keyword evidence="20" id="KW-1185">Reference proteome</keyword>
<evidence type="ECO:0000256" key="13">
    <source>
        <dbReference type="ARBA" id="ARBA00023316"/>
    </source>
</evidence>
<feature type="binding site" evidence="17">
    <location>
        <position position="423"/>
    </location>
    <ligand>
        <name>acetyl-CoA</name>
        <dbReference type="ChEBI" id="CHEBI:57288"/>
    </ligand>
</feature>
<evidence type="ECO:0000313" key="20">
    <source>
        <dbReference type="Proteomes" id="UP000612899"/>
    </source>
</evidence>
<evidence type="ECO:0000256" key="14">
    <source>
        <dbReference type="ARBA" id="ARBA00048247"/>
    </source>
</evidence>
<keyword evidence="12 17" id="KW-0012">Acyltransferase</keyword>
<feature type="binding site" evidence="17">
    <location>
        <position position="103"/>
    </location>
    <ligand>
        <name>Mg(2+)</name>
        <dbReference type="ChEBI" id="CHEBI:18420"/>
    </ligand>
</feature>